<proteinExistence type="predicted"/>
<dbReference type="SMART" id="SM00240">
    <property type="entry name" value="FHA"/>
    <property type="match status" value="1"/>
</dbReference>
<comment type="caution">
    <text evidence="3">The sequence shown here is derived from an EMBL/GenBank/DDBJ whole genome shotgun (WGS) entry which is preliminary data.</text>
</comment>
<evidence type="ECO:0000313" key="4">
    <source>
        <dbReference type="Proteomes" id="UP000076078"/>
    </source>
</evidence>
<dbReference type="InterPro" id="IPR050923">
    <property type="entry name" value="Cell_Proc_Reg/RNA_Proc"/>
</dbReference>
<gene>
    <name evidence="3" type="ORF">DLAC_02581</name>
</gene>
<protein>
    <recommendedName>
        <fullName evidence="2">FHA domain-containing protein</fullName>
    </recommendedName>
</protein>
<dbReference type="InterPro" id="IPR008984">
    <property type="entry name" value="SMAD_FHA_dom_sf"/>
</dbReference>
<feature type="region of interest" description="Disordered" evidence="1">
    <location>
        <begin position="85"/>
        <end position="109"/>
    </location>
</feature>
<feature type="region of interest" description="Disordered" evidence="1">
    <location>
        <begin position="152"/>
        <end position="182"/>
    </location>
</feature>
<dbReference type="PROSITE" id="PS50006">
    <property type="entry name" value="FHA_DOMAIN"/>
    <property type="match status" value="1"/>
</dbReference>
<dbReference type="STRING" id="361077.A0A152A383"/>
<keyword evidence="4" id="KW-1185">Reference proteome</keyword>
<feature type="domain" description="FHA" evidence="2">
    <location>
        <begin position="212"/>
        <end position="264"/>
    </location>
</feature>
<dbReference type="FunCoup" id="A0A152A383">
    <property type="interactions" value="150"/>
</dbReference>
<evidence type="ECO:0000313" key="3">
    <source>
        <dbReference type="EMBL" id="KYR00565.1"/>
    </source>
</evidence>
<dbReference type="AlphaFoldDB" id="A0A152A383"/>
<name>A0A152A383_TIELA</name>
<dbReference type="InterPro" id="IPR000253">
    <property type="entry name" value="FHA_dom"/>
</dbReference>
<evidence type="ECO:0000259" key="2">
    <source>
        <dbReference type="PROSITE" id="PS50006"/>
    </source>
</evidence>
<dbReference type="Pfam" id="PF00498">
    <property type="entry name" value="FHA"/>
    <property type="match status" value="1"/>
</dbReference>
<accession>A0A152A383</accession>
<reference evidence="3 4" key="1">
    <citation type="submission" date="2015-12" db="EMBL/GenBank/DDBJ databases">
        <title>Dictyostelia acquired genes for synthesis and detection of signals that induce cell-type specialization by lateral gene transfer from prokaryotes.</title>
        <authorList>
            <person name="Gloeckner G."/>
            <person name="Schaap P."/>
        </authorList>
    </citation>
    <scope>NUCLEOTIDE SEQUENCE [LARGE SCALE GENOMIC DNA]</scope>
    <source>
        <strain evidence="3 4">TK</strain>
    </source>
</reference>
<sequence>MSEIDDEIKKIRDQRKNLNFLHSNENSDDKSEYDKSITVVILREFESYHAPKYLVDTIPVNDDDKEIIKKYVAPTVASQETEYQSRWRKRDFSPPRDYDPFTGKGKDQGRSYKDIMAEQKLKREEKEIYDKIAKIQQSEREKQREIQVNVELQDQKSNNNNNDKTPEYNTTTTHSKKKFKSSSNNNSIQWFISIFKNKEKVKEYEITEEKVLTFGRDSSRNNIVLEHESCSSVHATVTLKPGSKRPYLTDLRSTNRTLLNGKEIKPYQTEDLYEGDKITFGASSREYIISHT</sequence>
<dbReference type="InParanoid" id="A0A152A383"/>
<evidence type="ECO:0000256" key="1">
    <source>
        <dbReference type="SAM" id="MobiDB-lite"/>
    </source>
</evidence>
<dbReference type="SUPFAM" id="SSF49879">
    <property type="entry name" value="SMAD/FHA domain"/>
    <property type="match status" value="1"/>
</dbReference>
<dbReference type="Proteomes" id="UP000076078">
    <property type="component" value="Unassembled WGS sequence"/>
</dbReference>
<dbReference type="EMBL" id="LODT01000013">
    <property type="protein sequence ID" value="KYR00565.1"/>
    <property type="molecule type" value="Genomic_DNA"/>
</dbReference>
<dbReference type="PANTHER" id="PTHR23308">
    <property type="entry name" value="NUCLEAR INHIBITOR OF PROTEIN PHOSPHATASE-1"/>
    <property type="match status" value="1"/>
</dbReference>
<dbReference type="OMA" id="IMMETQL"/>
<organism evidence="3 4">
    <name type="scientific">Tieghemostelium lacteum</name>
    <name type="common">Slime mold</name>
    <name type="synonym">Dictyostelium lacteum</name>
    <dbReference type="NCBI Taxonomy" id="361077"/>
    <lineage>
        <taxon>Eukaryota</taxon>
        <taxon>Amoebozoa</taxon>
        <taxon>Evosea</taxon>
        <taxon>Eumycetozoa</taxon>
        <taxon>Dictyostelia</taxon>
        <taxon>Dictyosteliales</taxon>
        <taxon>Raperosteliaceae</taxon>
        <taxon>Tieghemostelium</taxon>
    </lineage>
</organism>
<feature type="compositionally biased region" description="Basic and acidic residues" evidence="1">
    <location>
        <begin position="90"/>
        <end position="109"/>
    </location>
</feature>
<dbReference type="Gene3D" id="2.60.200.20">
    <property type="match status" value="1"/>
</dbReference>
<dbReference type="OrthoDB" id="444265at2759"/>